<feature type="region of interest" description="Disordered" evidence="1">
    <location>
        <begin position="51"/>
        <end position="77"/>
    </location>
</feature>
<feature type="domain" description="Multiple myeloma tumor-associated protein 2-like N-terminal" evidence="2">
    <location>
        <begin position="11"/>
        <end position="95"/>
    </location>
</feature>
<accession>A0A370TIT9</accession>
<dbReference type="PANTHER" id="PTHR14580:SF0">
    <property type="entry name" value="MULTIPLE MYELOMA TUMOR-ASSOCIATED PROTEIN 2"/>
    <property type="match status" value="1"/>
</dbReference>
<comment type="caution">
    <text evidence="3">The sequence shown here is derived from an EMBL/GenBank/DDBJ whole genome shotgun (WGS) entry which is preliminary data.</text>
</comment>
<name>A0A370TIT9_9HELO</name>
<dbReference type="Proteomes" id="UP000254866">
    <property type="component" value="Unassembled WGS sequence"/>
</dbReference>
<evidence type="ECO:0000313" key="4">
    <source>
        <dbReference type="Proteomes" id="UP000254866"/>
    </source>
</evidence>
<organism evidence="3 4">
    <name type="scientific">Venustampulla echinocandica</name>
    <dbReference type="NCBI Taxonomy" id="2656787"/>
    <lineage>
        <taxon>Eukaryota</taxon>
        <taxon>Fungi</taxon>
        <taxon>Dikarya</taxon>
        <taxon>Ascomycota</taxon>
        <taxon>Pezizomycotina</taxon>
        <taxon>Leotiomycetes</taxon>
        <taxon>Helotiales</taxon>
        <taxon>Pleuroascaceae</taxon>
        <taxon>Venustampulla</taxon>
    </lineage>
</organism>
<reference evidence="3 4" key="1">
    <citation type="journal article" date="2018" name="IMA Fungus">
        <title>IMA Genome-F 9: Draft genome sequence of Annulohypoxylon stygium, Aspergillus mulundensis, Berkeleyomyces basicola (syn. Thielaviopsis basicola), Ceratocystis smalleyi, two Cercospora beticola strains, Coleophoma cylindrospora, Fusarium fracticaudum, Phialophora cf. hyalina, and Morchella septimelata.</title>
        <authorList>
            <person name="Wingfield B.D."/>
            <person name="Bills G.F."/>
            <person name="Dong Y."/>
            <person name="Huang W."/>
            <person name="Nel W.J."/>
            <person name="Swalarsk-Parry B.S."/>
            <person name="Vaghefi N."/>
            <person name="Wilken P.M."/>
            <person name="An Z."/>
            <person name="de Beer Z.W."/>
            <person name="De Vos L."/>
            <person name="Chen L."/>
            <person name="Duong T.A."/>
            <person name="Gao Y."/>
            <person name="Hammerbacher A."/>
            <person name="Kikkert J.R."/>
            <person name="Li Y."/>
            <person name="Li H."/>
            <person name="Li K."/>
            <person name="Li Q."/>
            <person name="Liu X."/>
            <person name="Ma X."/>
            <person name="Naidoo K."/>
            <person name="Pethybridge S.J."/>
            <person name="Sun J."/>
            <person name="Steenkamp E.T."/>
            <person name="van der Nest M.A."/>
            <person name="van Wyk S."/>
            <person name="Wingfield M.J."/>
            <person name="Xiong C."/>
            <person name="Yue Q."/>
            <person name="Zhang X."/>
        </authorList>
    </citation>
    <scope>NUCLEOTIDE SEQUENCE [LARGE SCALE GENOMIC DNA]</scope>
    <source>
        <strain evidence="3 4">BP 5553</strain>
    </source>
</reference>
<keyword evidence="4" id="KW-1185">Reference proteome</keyword>
<feature type="compositionally biased region" description="Basic and acidic residues" evidence="1">
    <location>
        <begin position="67"/>
        <end position="77"/>
    </location>
</feature>
<sequence length="280" mass="29915">MDLLSSIRKSGSRGGVNFSWDDVSTSQHRENYLGHSLMAPVGRWQKGRDLGWYAKGDDEKGEDGETAEEKKARERKEEIRKIKEAEEDALARALGLPVADRGDATGANSISVGEVNRMVKEAGVGDEDEVDDIGKGKGFGEFVGKTQGDETADLDAAEPERGAEVVAGSGDTGDIEIDQGVERDIGGGLEVVRDIAISLDGRNIWAGVAGGQNVDTGAEAPIGTDAVQIERRDEDIRNISLEGVGPLTMRGAMIVDEKEILRGADEATRTNVVYILCDSN</sequence>
<dbReference type="GeneID" id="43600046"/>
<dbReference type="InterPro" id="IPR039207">
    <property type="entry name" value="MMTAG2-like"/>
</dbReference>
<dbReference type="PANTHER" id="PTHR14580">
    <property type="entry name" value="MULTIPLE MYELOMA TUMOR-ASSOCIATED PROTEIN 2 FAMILY MEMBER"/>
    <property type="match status" value="1"/>
</dbReference>
<dbReference type="AlphaFoldDB" id="A0A370TIT9"/>
<dbReference type="OrthoDB" id="5390672at2759"/>
<protein>
    <recommendedName>
        <fullName evidence="2">Multiple myeloma tumor-associated protein 2-like N-terminal domain-containing protein</fullName>
    </recommendedName>
</protein>
<gene>
    <name evidence="3" type="ORF">BP5553_07197</name>
</gene>
<evidence type="ECO:0000313" key="3">
    <source>
        <dbReference type="EMBL" id="RDL35266.1"/>
    </source>
</evidence>
<evidence type="ECO:0000256" key="1">
    <source>
        <dbReference type="SAM" id="MobiDB-lite"/>
    </source>
</evidence>
<dbReference type="EMBL" id="NPIC01000006">
    <property type="protein sequence ID" value="RDL35266.1"/>
    <property type="molecule type" value="Genomic_DNA"/>
</dbReference>
<feature type="region of interest" description="Disordered" evidence="1">
    <location>
        <begin position="1"/>
        <end position="21"/>
    </location>
</feature>
<dbReference type="RefSeq" id="XP_031868089.1">
    <property type="nucleotide sequence ID" value="XM_032015820.1"/>
</dbReference>
<dbReference type="InterPro" id="IPR019315">
    <property type="entry name" value="MMTA2_N"/>
</dbReference>
<dbReference type="Pfam" id="PF10159">
    <property type="entry name" value="MMtag"/>
    <property type="match status" value="1"/>
</dbReference>
<proteinExistence type="predicted"/>
<evidence type="ECO:0000259" key="2">
    <source>
        <dbReference type="Pfam" id="PF10159"/>
    </source>
</evidence>